<dbReference type="Proteomes" id="UP000250443">
    <property type="component" value="Unassembled WGS sequence"/>
</dbReference>
<gene>
    <name evidence="1" type="ORF">NCTC11842_00066</name>
</gene>
<proteinExistence type="predicted"/>
<evidence type="ECO:0008006" key="3">
    <source>
        <dbReference type="Google" id="ProtNLM"/>
    </source>
</evidence>
<dbReference type="EMBL" id="UAUF01000002">
    <property type="protein sequence ID" value="SPY99921.1"/>
    <property type="molecule type" value="Genomic_DNA"/>
</dbReference>
<sequence length="723" mass="80570">MLNQNHLNSICYIIVVTDNYNGSFFNGYDSFIIRNSNIFRIISTLPKNMGEIFAPVDAMIGFRMSGLHDGYKVRFCSSIDAACELPYEFKVAFVADEADLSKISRALFLSSAAASVESQRSVELGSLDFPTIRKNLLEVSKELSQEKVAYITELEKVLSHGEADVCIDTNYEFARSIYNRASLDVLSSLKVSYSFEDVGLQWDEEDVIKPLGLLSRLKHDIAKTLQHSSILPHVDLVLSDMSSNLGSLVFKQDYTENYLKNDGHTDPRSLVKALTLINRNTISEELKSNPFVAQFYEERLLLEAMVALYAASYASATIKMPLANRDLFGYLKDIGIIDRGPNRNKLGKEVAGLVSELEKFLEIPLKSIPSAFTSAIKIVSNLPVEWGLHNGLPLMVRHEVSRIPVSPGLPATISLLDGEQIYLTIDNLKKIRVISSFEESDDLKDDLEKSIATATRRSYDAESLAKHRATLGVTEDFESFTPLDLEIEWFKVNSADEFRSSLSNNDCAITIINMHGGHGLQGTGSFAVGKDVVSLYDFIDEFQASPIVVLCSCDTNPIDRNHYSSASAFLRAGAKTVLASALPILSKEASIFVARLLLRIQLYLPRRLSAKNGISVRWSSFVSGMVKRSYYSELFELLANKFVLSPNTKRDLIYFAGTQVDPLSENWHEVILQYTSTKTGLAIATIEQFIVDFFALPECLKYIQIGNPESIILVAENHIPLAK</sequence>
<organism evidence="1 2">
    <name type="scientific">Pseudomonas luteola</name>
    <dbReference type="NCBI Taxonomy" id="47886"/>
    <lineage>
        <taxon>Bacteria</taxon>
        <taxon>Pseudomonadati</taxon>
        <taxon>Pseudomonadota</taxon>
        <taxon>Gammaproteobacteria</taxon>
        <taxon>Pseudomonadales</taxon>
        <taxon>Pseudomonadaceae</taxon>
        <taxon>Pseudomonas</taxon>
    </lineage>
</organism>
<accession>A0A2X2BYS8</accession>
<name>A0A2X2BYS8_PSELU</name>
<reference evidence="1 2" key="1">
    <citation type="submission" date="2018-06" db="EMBL/GenBank/DDBJ databases">
        <authorList>
            <consortium name="Pathogen Informatics"/>
            <person name="Doyle S."/>
        </authorList>
    </citation>
    <scope>NUCLEOTIDE SEQUENCE [LARGE SCALE GENOMIC DNA]</scope>
    <source>
        <strain evidence="1 2">NCTC11842</strain>
    </source>
</reference>
<protein>
    <recommendedName>
        <fullName evidence="3">CHAT domain-containing protein</fullName>
    </recommendedName>
</protein>
<evidence type="ECO:0000313" key="1">
    <source>
        <dbReference type="EMBL" id="SPY99921.1"/>
    </source>
</evidence>
<evidence type="ECO:0000313" key="2">
    <source>
        <dbReference type="Proteomes" id="UP000250443"/>
    </source>
</evidence>
<dbReference type="AlphaFoldDB" id="A0A2X2BYS8"/>